<sequence length="256" mass="27641">MRSIADDRTTRARVRDTAIEVFARDGFAATVRTIADAAGVSPGLVIHHFGSKEKLRAECDAQVLRRTREANEAGLETTAGAHAFGGFLAKLESIDDDGPRIVYLIRSLQAGGEMARELLEHLAEDAEATFRGGVMAGTIRPSRDEAARARYMVAQSMGALLVDVVMHPPPDWSDAGAILRSYVERVMVPATELAVHGVMADESLLDTVIAYTGERSDGESERGERSDGESERGERSDGESDRGERSDGEPRSRGPS</sequence>
<feature type="domain" description="HTH tetR-type" evidence="4">
    <location>
        <begin position="8"/>
        <end position="67"/>
    </location>
</feature>
<dbReference type="InterPro" id="IPR001647">
    <property type="entry name" value="HTH_TetR"/>
</dbReference>
<accession>A0A3G8JJV3</accession>
<dbReference type="Gene3D" id="1.10.357.10">
    <property type="entry name" value="Tetracycline Repressor, domain 2"/>
    <property type="match status" value="1"/>
</dbReference>
<feature type="compositionally biased region" description="Basic and acidic residues" evidence="3">
    <location>
        <begin position="214"/>
        <end position="256"/>
    </location>
</feature>
<protein>
    <submittedName>
        <fullName evidence="5">HTH-type transcriptional regulator BetI</fullName>
    </submittedName>
</protein>
<organism evidence="5 6">
    <name type="scientific">Gordonia insulae</name>
    <dbReference type="NCBI Taxonomy" id="2420509"/>
    <lineage>
        <taxon>Bacteria</taxon>
        <taxon>Bacillati</taxon>
        <taxon>Actinomycetota</taxon>
        <taxon>Actinomycetes</taxon>
        <taxon>Mycobacteriales</taxon>
        <taxon>Gordoniaceae</taxon>
        <taxon>Gordonia</taxon>
    </lineage>
</organism>
<dbReference type="GO" id="GO:0000976">
    <property type="term" value="F:transcription cis-regulatory region binding"/>
    <property type="evidence" value="ECO:0007669"/>
    <property type="project" value="TreeGrafter"/>
</dbReference>
<feature type="region of interest" description="Disordered" evidence="3">
    <location>
        <begin position="213"/>
        <end position="256"/>
    </location>
</feature>
<dbReference type="PRINTS" id="PR00455">
    <property type="entry name" value="HTHTETR"/>
</dbReference>
<dbReference type="OrthoDB" id="3403733at2"/>
<dbReference type="RefSeq" id="WP_124708091.1">
    <property type="nucleotide sequence ID" value="NZ_CP033972.1"/>
</dbReference>
<dbReference type="SUPFAM" id="SSF48498">
    <property type="entry name" value="Tetracyclin repressor-like, C-terminal domain"/>
    <property type="match status" value="1"/>
</dbReference>
<name>A0A3G8JJV3_9ACTN</name>
<dbReference type="Pfam" id="PF00440">
    <property type="entry name" value="TetR_N"/>
    <property type="match status" value="1"/>
</dbReference>
<dbReference type="KEGG" id="gom:D7316_01963"/>
<dbReference type="InterPro" id="IPR036271">
    <property type="entry name" value="Tet_transcr_reg_TetR-rel_C_sf"/>
</dbReference>
<evidence type="ECO:0000313" key="6">
    <source>
        <dbReference type="Proteomes" id="UP000271469"/>
    </source>
</evidence>
<dbReference type="Pfam" id="PF17933">
    <property type="entry name" value="TetR_C_25"/>
    <property type="match status" value="1"/>
</dbReference>
<dbReference type="Proteomes" id="UP000271469">
    <property type="component" value="Chromosome"/>
</dbReference>
<dbReference type="InterPro" id="IPR041484">
    <property type="entry name" value="TetR_C_25"/>
</dbReference>
<reference evidence="5 6" key="1">
    <citation type="submission" date="2018-11" db="EMBL/GenBank/DDBJ databases">
        <title>Gordonia insulae sp. nov., isolated from an island soil.</title>
        <authorList>
            <person name="Kim Y.S."/>
            <person name="Kim S.B."/>
        </authorList>
    </citation>
    <scope>NUCLEOTIDE SEQUENCE [LARGE SCALE GENOMIC DNA]</scope>
    <source>
        <strain evidence="5 6">MMS17-SY073</strain>
    </source>
</reference>
<dbReference type="SUPFAM" id="SSF46689">
    <property type="entry name" value="Homeodomain-like"/>
    <property type="match status" value="1"/>
</dbReference>
<proteinExistence type="predicted"/>
<evidence type="ECO:0000259" key="4">
    <source>
        <dbReference type="PROSITE" id="PS50977"/>
    </source>
</evidence>
<dbReference type="AlphaFoldDB" id="A0A3G8JJV3"/>
<gene>
    <name evidence="5" type="primary">betI_5</name>
    <name evidence="5" type="ORF">D7316_01963</name>
</gene>
<evidence type="ECO:0000256" key="1">
    <source>
        <dbReference type="ARBA" id="ARBA00023125"/>
    </source>
</evidence>
<evidence type="ECO:0000313" key="5">
    <source>
        <dbReference type="EMBL" id="AZG45367.1"/>
    </source>
</evidence>
<keyword evidence="6" id="KW-1185">Reference proteome</keyword>
<evidence type="ECO:0000256" key="2">
    <source>
        <dbReference type="PROSITE-ProRule" id="PRU00335"/>
    </source>
</evidence>
<dbReference type="InterPro" id="IPR009057">
    <property type="entry name" value="Homeodomain-like_sf"/>
</dbReference>
<dbReference type="PANTHER" id="PTHR30055:SF146">
    <property type="entry name" value="HTH-TYPE TRANSCRIPTIONAL DUAL REGULATOR CECR"/>
    <property type="match status" value="1"/>
</dbReference>
<dbReference type="PROSITE" id="PS50977">
    <property type="entry name" value="HTH_TETR_2"/>
    <property type="match status" value="1"/>
</dbReference>
<dbReference type="PANTHER" id="PTHR30055">
    <property type="entry name" value="HTH-TYPE TRANSCRIPTIONAL REGULATOR RUTR"/>
    <property type="match status" value="1"/>
</dbReference>
<dbReference type="GO" id="GO:0003700">
    <property type="term" value="F:DNA-binding transcription factor activity"/>
    <property type="evidence" value="ECO:0007669"/>
    <property type="project" value="TreeGrafter"/>
</dbReference>
<dbReference type="InterPro" id="IPR050109">
    <property type="entry name" value="HTH-type_TetR-like_transc_reg"/>
</dbReference>
<feature type="DNA-binding region" description="H-T-H motif" evidence="2">
    <location>
        <begin position="30"/>
        <end position="49"/>
    </location>
</feature>
<evidence type="ECO:0000256" key="3">
    <source>
        <dbReference type="SAM" id="MobiDB-lite"/>
    </source>
</evidence>
<dbReference type="EMBL" id="CP033972">
    <property type="protein sequence ID" value="AZG45367.1"/>
    <property type="molecule type" value="Genomic_DNA"/>
</dbReference>
<keyword evidence="1 2" id="KW-0238">DNA-binding</keyword>